<dbReference type="STRING" id="74557.A0A1V9Y8C5"/>
<evidence type="ECO:0000256" key="1">
    <source>
        <dbReference type="ARBA" id="ARBA00022723"/>
    </source>
</evidence>
<feature type="domain" description="PHD-type" evidence="5">
    <location>
        <begin position="125"/>
        <end position="175"/>
    </location>
</feature>
<dbReference type="PROSITE" id="PS50016">
    <property type="entry name" value="ZF_PHD_2"/>
    <property type="match status" value="1"/>
</dbReference>
<dbReference type="InterPro" id="IPR050701">
    <property type="entry name" value="Histone_Mod_Regulator"/>
</dbReference>
<accession>A0A1V9Y8C5</accession>
<evidence type="ECO:0000259" key="5">
    <source>
        <dbReference type="PROSITE" id="PS50016"/>
    </source>
</evidence>
<organism evidence="7 8">
    <name type="scientific">Thraustotheca clavata</name>
    <dbReference type="NCBI Taxonomy" id="74557"/>
    <lineage>
        <taxon>Eukaryota</taxon>
        <taxon>Sar</taxon>
        <taxon>Stramenopiles</taxon>
        <taxon>Oomycota</taxon>
        <taxon>Saprolegniomycetes</taxon>
        <taxon>Saprolegniales</taxon>
        <taxon>Achlyaceae</taxon>
        <taxon>Thraustotheca</taxon>
    </lineage>
</organism>
<keyword evidence="3" id="KW-0862">Zinc</keyword>
<dbReference type="OrthoDB" id="20839at2759"/>
<evidence type="ECO:0000256" key="2">
    <source>
        <dbReference type="ARBA" id="ARBA00022771"/>
    </source>
</evidence>
<dbReference type="PROSITE" id="PS51805">
    <property type="entry name" value="EPHD"/>
    <property type="match status" value="1"/>
</dbReference>
<sequence>MDALIGHALFQASVIDPKVKEATTTTLQLLQNASKEHDFHTLVCDALRDIEEGINATPSNIALYAHLLPTIRNFKDEFEVLFPAPSQSSEHEVTYEFNQQIEWASELPLSDPYPIISTISKPQSIVRCDVCYGEESYADNRIVICDECEVAVHELCYNISRVPDTAWYCLHCTAQQATLHSDIGCCSACNQLNGALVPTTNGKWVHMACTLYLPELYFIHDKVDGLDLLKARRKLKCVFCKKVDDSACAQCSFGKCTTSYHVMCALKQGVKFVLQNDQTYVSMCKAHQEPKQQQFNMSKPASKRTEFVQTTIPTTKLKPSPPVTPPITPTKPIVDKNTVVKVPTLKAPRLEYFQTKLTTPKKKTDKPKKLEYTLSNSVFDCPIFEPIIRKRGEYVMCLVPMLPLGIEFDPEALITQRKYILECPTEPAPHGVFTLAFTQKYLE</sequence>
<comment type="caution">
    <text evidence="7">The sequence shown here is derived from an EMBL/GenBank/DDBJ whole genome shotgun (WGS) entry which is preliminary data.</text>
</comment>
<name>A0A1V9Y8C5_9STRA</name>
<dbReference type="Proteomes" id="UP000243217">
    <property type="component" value="Unassembled WGS sequence"/>
</dbReference>
<dbReference type="InterPro" id="IPR011011">
    <property type="entry name" value="Znf_FYVE_PHD"/>
</dbReference>
<evidence type="ECO:0000313" key="7">
    <source>
        <dbReference type="EMBL" id="OQR81981.1"/>
    </source>
</evidence>
<dbReference type="InterPro" id="IPR019786">
    <property type="entry name" value="Zinc_finger_PHD-type_CS"/>
</dbReference>
<keyword evidence="2 4" id="KW-0863">Zinc-finger</keyword>
<dbReference type="CDD" id="cd15492">
    <property type="entry name" value="PHD_BRPF_JADE_like"/>
    <property type="match status" value="1"/>
</dbReference>
<keyword evidence="8" id="KW-1185">Reference proteome</keyword>
<evidence type="ECO:0008006" key="9">
    <source>
        <dbReference type="Google" id="ProtNLM"/>
    </source>
</evidence>
<dbReference type="GO" id="GO:0006357">
    <property type="term" value="P:regulation of transcription by RNA polymerase II"/>
    <property type="evidence" value="ECO:0007669"/>
    <property type="project" value="TreeGrafter"/>
</dbReference>
<evidence type="ECO:0000256" key="4">
    <source>
        <dbReference type="PROSITE-ProRule" id="PRU00146"/>
    </source>
</evidence>
<dbReference type="EMBL" id="JNBS01004858">
    <property type="protein sequence ID" value="OQR81981.1"/>
    <property type="molecule type" value="Genomic_DNA"/>
</dbReference>
<evidence type="ECO:0000259" key="6">
    <source>
        <dbReference type="PROSITE" id="PS51805"/>
    </source>
</evidence>
<dbReference type="Pfam" id="PF13831">
    <property type="entry name" value="PHD_2"/>
    <property type="match status" value="1"/>
</dbReference>
<dbReference type="PROSITE" id="PS01359">
    <property type="entry name" value="ZF_PHD_1"/>
    <property type="match status" value="1"/>
</dbReference>
<dbReference type="SUPFAM" id="SSF57903">
    <property type="entry name" value="FYVE/PHD zinc finger"/>
    <property type="match status" value="1"/>
</dbReference>
<dbReference type="InterPro" id="IPR013083">
    <property type="entry name" value="Znf_RING/FYVE/PHD"/>
</dbReference>
<dbReference type="GO" id="GO:0008270">
    <property type="term" value="F:zinc ion binding"/>
    <property type="evidence" value="ECO:0007669"/>
    <property type="project" value="UniProtKB-KW"/>
</dbReference>
<gene>
    <name evidence="7" type="ORF">THRCLA_11242</name>
</gene>
<dbReference type="Gene3D" id="3.30.40.10">
    <property type="entry name" value="Zinc/RING finger domain, C3HC4 (zinc finger)"/>
    <property type="match status" value="2"/>
</dbReference>
<dbReference type="InterPro" id="IPR034732">
    <property type="entry name" value="EPHD"/>
</dbReference>
<feature type="non-terminal residue" evidence="7">
    <location>
        <position position="443"/>
    </location>
</feature>
<dbReference type="SMART" id="SM00249">
    <property type="entry name" value="PHD"/>
    <property type="match status" value="2"/>
</dbReference>
<dbReference type="InterPro" id="IPR019787">
    <property type="entry name" value="Znf_PHD-finger"/>
</dbReference>
<evidence type="ECO:0000256" key="3">
    <source>
        <dbReference type="ARBA" id="ARBA00022833"/>
    </source>
</evidence>
<dbReference type="Pfam" id="PF13832">
    <property type="entry name" value="zf-HC5HC2H_2"/>
    <property type="match status" value="1"/>
</dbReference>
<dbReference type="PANTHER" id="PTHR13793">
    <property type="entry name" value="PHD FINGER PROTEINS"/>
    <property type="match status" value="1"/>
</dbReference>
<protein>
    <recommendedName>
        <fullName evidence="9">PHD-type domain-containing protein</fullName>
    </recommendedName>
</protein>
<feature type="domain" description="PHD-type" evidence="6">
    <location>
        <begin position="183"/>
        <end position="288"/>
    </location>
</feature>
<proteinExistence type="predicted"/>
<evidence type="ECO:0000313" key="8">
    <source>
        <dbReference type="Proteomes" id="UP000243217"/>
    </source>
</evidence>
<dbReference type="AlphaFoldDB" id="A0A1V9Y8C5"/>
<reference evidence="7 8" key="1">
    <citation type="journal article" date="2014" name="Genome Biol. Evol.">
        <title>The secreted proteins of Achlya hypogyna and Thraustotheca clavata identify the ancestral oomycete secretome and reveal gene acquisitions by horizontal gene transfer.</title>
        <authorList>
            <person name="Misner I."/>
            <person name="Blouin N."/>
            <person name="Leonard G."/>
            <person name="Richards T.A."/>
            <person name="Lane C.E."/>
        </authorList>
    </citation>
    <scope>NUCLEOTIDE SEQUENCE [LARGE SCALE GENOMIC DNA]</scope>
    <source>
        <strain evidence="7 8">ATCC 34112</strain>
    </source>
</reference>
<dbReference type="InterPro" id="IPR001965">
    <property type="entry name" value="Znf_PHD"/>
</dbReference>
<keyword evidence="1" id="KW-0479">Metal-binding</keyword>
<dbReference type="PANTHER" id="PTHR13793:SF107">
    <property type="entry name" value="BROMODOMAIN-CONTAINING PROTEIN HOMOLOG"/>
    <property type="match status" value="1"/>
</dbReference>